<evidence type="ECO:0000256" key="10">
    <source>
        <dbReference type="SAM" id="Phobius"/>
    </source>
</evidence>
<dbReference type="SUPFAM" id="SSF161070">
    <property type="entry name" value="SNF-like"/>
    <property type="match status" value="1"/>
</dbReference>
<dbReference type="GO" id="GO:0005886">
    <property type="term" value="C:plasma membrane"/>
    <property type="evidence" value="ECO:0007669"/>
    <property type="project" value="TreeGrafter"/>
</dbReference>
<protein>
    <recommendedName>
        <fullName evidence="13">Transporter</fullName>
    </recommendedName>
</protein>
<comment type="caution">
    <text evidence="11">The sequence shown here is derived from an EMBL/GenBank/DDBJ whole genome shotgun (WGS) entry which is preliminary data.</text>
</comment>
<dbReference type="PROSITE" id="PS50267">
    <property type="entry name" value="NA_NEUROTRAN_SYMP_3"/>
    <property type="match status" value="1"/>
</dbReference>
<evidence type="ECO:0000256" key="8">
    <source>
        <dbReference type="PIRSR" id="PIRSR600175-1"/>
    </source>
</evidence>
<evidence type="ECO:0000256" key="2">
    <source>
        <dbReference type="ARBA" id="ARBA00006459"/>
    </source>
</evidence>
<feature type="transmembrane region" description="Helical" evidence="10">
    <location>
        <begin position="119"/>
        <end position="147"/>
    </location>
</feature>
<feature type="transmembrane region" description="Helical" evidence="10">
    <location>
        <begin position="470"/>
        <end position="495"/>
    </location>
</feature>
<keyword evidence="3" id="KW-0813">Transport</keyword>
<feature type="transmembrane region" description="Helical" evidence="10">
    <location>
        <begin position="369"/>
        <end position="393"/>
    </location>
</feature>
<evidence type="ECO:0000256" key="6">
    <source>
        <dbReference type="ARBA" id="ARBA00022989"/>
    </source>
</evidence>
<evidence type="ECO:0000256" key="4">
    <source>
        <dbReference type="ARBA" id="ARBA00022692"/>
    </source>
</evidence>
<feature type="transmembrane region" description="Helical" evidence="10">
    <location>
        <begin position="77"/>
        <end position="98"/>
    </location>
</feature>
<reference evidence="11" key="1">
    <citation type="submission" date="2021-03" db="EMBL/GenBank/DDBJ databases">
        <title>Chromosome level genome of the anhydrobiotic midge Polypedilum vanderplanki.</title>
        <authorList>
            <person name="Yoshida Y."/>
            <person name="Kikawada T."/>
            <person name="Gusev O."/>
        </authorList>
    </citation>
    <scope>NUCLEOTIDE SEQUENCE</scope>
    <source>
        <strain evidence="11">NIAS01</strain>
        <tissue evidence="11">Whole body or cell culture</tissue>
    </source>
</reference>
<dbReference type="Pfam" id="PF00209">
    <property type="entry name" value="SNF"/>
    <property type="match status" value="1"/>
</dbReference>
<comment type="subcellular location">
    <subcellularLocation>
        <location evidence="1">Membrane</location>
        <topology evidence="1">Multi-pass membrane protein</topology>
    </subcellularLocation>
</comment>
<feature type="binding site" evidence="8">
    <location>
        <position position="55"/>
    </location>
    <ligand>
        <name>Na(+)</name>
        <dbReference type="ChEBI" id="CHEBI:29101"/>
        <label>1</label>
    </ligand>
</feature>
<dbReference type="GO" id="GO:0089718">
    <property type="term" value="P:amino acid import across plasma membrane"/>
    <property type="evidence" value="ECO:0007669"/>
    <property type="project" value="TreeGrafter"/>
</dbReference>
<feature type="transmembrane region" description="Helical" evidence="10">
    <location>
        <begin position="287"/>
        <end position="307"/>
    </location>
</feature>
<evidence type="ECO:0000256" key="5">
    <source>
        <dbReference type="ARBA" id="ARBA00022847"/>
    </source>
</evidence>
<feature type="transmembrane region" description="Helical" evidence="10">
    <location>
        <begin position="260"/>
        <end position="278"/>
    </location>
</feature>
<feature type="disulfide bond" evidence="9">
    <location>
        <begin position="159"/>
        <end position="168"/>
    </location>
</feature>
<dbReference type="PANTHER" id="PTHR11616">
    <property type="entry name" value="SODIUM/CHLORIDE DEPENDENT TRANSPORTER"/>
    <property type="match status" value="1"/>
</dbReference>
<feature type="binding site" evidence="8">
    <location>
        <position position="343"/>
    </location>
    <ligand>
        <name>Na(+)</name>
        <dbReference type="ChEBI" id="CHEBI:29101"/>
        <label>1</label>
    </ligand>
</feature>
<dbReference type="EMBL" id="JADBJN010000001">
    <property type="protein sequence ID" value="KAG5680362.1"/>
    <property type="molecule type" value="Genomic_DNA"/>
</dbReference>
<feature type="binding site" evidence="8">
    <location>
        <position position="444"/>
    </location>
    <ligand>
        <name>Na(+)</name>
        <dbReference type="ChEBI" id="CHEBI:29101"/>
        <label>1</label>
    </ligand>
</feature>
<keyword evidence="7 10" id="KW-0472">Membrane</keyword>
<dbReference type="PANTHER" id="PTHR11616:SF236">
    <property type="entry name" value="TRANSPORTER"/>
    <property type="match status" value="1"/>
</dbReference>
<dbReference type="GO" id="GO:0046872">
    <property type="term" value="F:metal ion binding"/>
    <property type="evidence" value="ECO:0007669"/>
    <property type="project" value="UniProtKB-KW"/>
</dbReference>
<feature type="binding site" evidence="8">
    <location>
        <position position="375"/>
    </location>
    <ligand>
        <name>Na(+)</name>
        <dbReference type="ChEBI" id="CHEBI:29101"/>
        <label>1</label>
    </ligand>
</feature>
<keyword evidence="9" id="KW-1015">Disulfide bond</keyword>
<evidence type="ECO:0000256" key="1">
    <source>
        <dbReference type="ARBA" id="ARBA00004141"/>
    </source>
</evidence>
<keyword evidence="4 10" id="KW-0812">Transmembrane</keyword>
<keyword evidence="8" id="KW-0915">Sodium</keyword>
<feature type="transmembrane region" description="Helical" evidence="10">
    <location>
        <begin position="501"/>
        <end position="522"/>
    </location>
</feature>
<keyword evidence="12" id="KW-1185">Reference proteome</keyword>
<proteinExistence type="inferred from homology"/>
<evidence type="ECO:0000256" key="7">
    <source>
        <dbReference type="ARBA" id="ARBA00023136"/>
    </source>
</evidence>
<sequence>MDVKSFDVPNISGIEKSSNNGSNVEISTSSTVNLIEDRTNWSRPIEFILSCLSYAIGLGNIWRFPHLAYRNGGGAFLLPYFLAAVFIGLPIFFAELITGQYSGLGPIKAYSYLAPLFKGLGYCTFMVISFVSIYYQLIIAWVLFYLYSSFFPSLRWGTCDNDWNSENCFSTIEDLYCRQENVGSASDQIFYRGGCREINEICSIHDLVGVNASNCMNTTTNELVPINDVITRSLSSEEFFYEHVLGIGDARWDNFGYPRWQMVIFLFLGWTLTYLCLIKGVQSMGKVVYFTATFPYVILTALLIRSLTLEGSYEGIMFYITPQWERLLSPGVWGDASSQIFYSFGLACGSLVALASYNKFKNNCHFDAVFISIINFGTAIFGGFVVFATLGFLSNSMQQPIDNVVTGGPGLTFITYPEAILLMPLPNLWAILFFLMMLILGLGSQFPGVQMISTSIVDHWPHLRNKEWKVTAGVCMSCFVLGLPMTCHGGIYLFTLMEWHTASWAILLIGAAEIVIFSWVYGINNTLDMIKEMGMKFVKVTRYFWKAVWVVITPIGSVAIFIFILTDLGPSEFRDYVFPLWADILGWMFGLATLVPFIVFAIYQLIVVKDKKTLLKPTDLWGPQEIDGQRIDRAVLA</sequence>
<dbReference type="OrthoDB" id="6581954at2759"/>
<keyword evidence="8" id="KW-0479">Metal-binding</keyword>
<dbReference type="GO" id="GO:0005283">
    <property type="term" value="F:amino acid:sodium symporter activity"/>
    <property type="evidence" value="ECO:0007669"/>
    <property type="project" value="TreeGrafter"/>
</dbReference>
<comment type="similarity">
    <text evidence="2">Belongs to the sodium:neurotransmitter symporter (SNF) (TC 2.A.22) family.</text>
</comment>
<keyword evidence="6 10" id="KW-1133">Transmembrane helix</keyword>
<name>A0A9J6CE43_POLVA</name>
<evidence type="ECO:0000313" key="11">
    <source>
        <dbReference type="EMBL" id="KAG5680362.1"/>
    </source>
</evidence>
<dbReference type="InterPro" id="IPR000175">
    <property type="entry name" value="Na/ntran_symport"/>
</dbReference>
<dbReference type="GO" id="GO:0015179">
    <property type="term" value="F:L-amino acid transmembrane transporter activity"/>
    <property type="evidence" value="ECO:0007669"/>
    <property type="project" value="TreeGrafter"/>
</dbReference>
<feature type="transmembrane region" description="Helical" evidence="10">
    <location>
        <begin position="584"/>
        <end position="606"/>
    </location>
</feature>
<dbReference type="Proteomes" id="UP001107558">
    <property type="component" value="Chromosome 1"/>
</dbReference>
<evidence type="ECO:0000313" key="12">
    <source>
        <dbReference type="Proteomes" id="UP001107558"/>
    </source>
</evidence>
<dbReference type="GO" id="GO:0015187">
    <property type="term" value="F:glycine transmembrane transporter activity"/>
    <property type="evidence" value="ECO:0007669"/>
    <property type="project" value="TreeGrafter"/>
</dbReference>
<feature type="binding site" evidence="8">
    <location>
        <position position="440"/>
    </location>
    <ligand>
        <name>Na(+)</name>
        <dbReference type="ChEBI" id="CHEBI:29101"/>
        <label>1</label>
    </ligand>
</feature>
<gene>
    <name evidence="11" type="ORF">PVAND_009871</name>
</gene>
<organism evidence="11 12">
    <name type="scientific">Polypedilum vanderplanki</name>
    <name type="common">Sleeping chironomid midge</name>
    <dbReference type="NCBI Taxonomy" id="319348"/>
    <lineage>
        <taxon>Eukaryota</taxon>
        <taxon>Metazoa</taxon>
        <taxon>Ecdysozoa</taxon>
        <taxon>Arthropoda</taxon>
        <taxon>Hexapoda</taxon>
        <taxon>Insecta</taxon>
        <taxon>Pterygota</taxon>
        <taxon>Neoptera</taxon>
        <taxon>Endopterygota</taxon>
        <taxon>Diptera</taxon>
        <taxon>Nematocera</taxon>
        <taxon>Chironomoidea</taxon>
        <taxon>Chironomidae</taxon>
        <taxon>Chironominae</taxon>
        <taxon>Polypedilum</taxon>
        <taxon>Polypedilum</taxon>
    </lineage>
</organism>
<evidence type="ECO:0000256" key="9">
    <source>
        <dbReference type="PIRSR" id="PIRSR600175-2"/>
    </source>
</evidence>
<accession>A0A9J6CE43</accession>
<feature type="transmembrane region" description="Helical" evidence="10">
    <location>
        <begin position="428"/>
        <end position="449"/>
    </location>
</feature>
<feature type="transmembrane region" description="Helical" evidence="10">
    <location>
        <begin position="340"/>
        <end position="357"/>
    </location>
</feature>
<evidence type="ECO:0000256" key="3">
    <source>
        <dbReference type="ARBA" id="ARBA00022448"/>
    </source>
</evidence>
<evidence type="ECO:0008006" key="13">
    <source>
        <dbReference type="Google" id="ProtNLM"/>
    </source>
</evidence>
<dbReference type="AlphaFoldDB" id="A0A9J6CE43"/>
<feature type="transmembrane region" description="Helical" evidence="10">
    <location>
        <begin position="543"/>
        <end position="564"/>
    </location>
</feature>
<dbReference type="PRINTS" id="PR00176">
    <property type="entry name" value="NANEUSMPORT"/>
</dbReference>
<keyword evidence="5" id="KW-0769">Symport</keyword>
<feature type="binding site" evidence="8">
    <location>
        <position position="60"/>
    </location>
    <ligand>
        <name>Na(+)</name>
        <dbReference type="ChEBI" id="CHEBI:29101"/>
        <label>1</label>
    </ligand>
</feature>
<feature type="transmembrane region" description="Helical" evidence="10">
    <location>
        <begin position="47"/>
        <end position="65"/>
    </location>
</feature>
<dbReference type="InterPro" id="IPR037272">
    <property type="entry name" value="SNS_sf"/>
</dbReference>